<protein>
    <submittedName>
        <fullName evidence="2">Uncharacterized protein</fullName>
    </submittedName>
</protein>
<organism evidence="2 3">
    <name type="scientific">Hydnum rufescens UP504</name>
    <dbReference type="NCBI Taxonomy" id="1448309"/>
    <lineage>
        <taxon>Eukaryota</taxon>
        <taxon>Fungi</taxon>
        <taxon>Dikarya</taxon>
        <taxon>Basidiomycota</taxon>
        <taxon>Agaricomycotina</taxon>
        <taxon>Agaricomycetes</taxon>
        <taxon>Cantharellales</taxon>
        <taxon>Hydnaceae</taxon>
        <taxon>Hydnum</taxon>
    </lineage>
</organism>
<keyword evidence="3" id="KW-1185">Reference proteome</keyword>
<comment type="caution">
    <text evidence="2">The sequence shown here is derived from an EMBL/GenBank/DDBJ whole genome shotgun (WGS) entry which is preliminary data.</text>
</comment>
<dbReference type="EMBL" id="MU129017">
    <property type="protein sequence ID" value="KAF9510397.1"/>
    <property type="molecule type" value="Genomic_DNA"/>
</dbReference>
<evidence type="ECO:0000313" key="2">
    <source>
        <dbReference type="EMBL" id="KAF9510397.1"/>
    </source>
</evidence>
<name>A0A9P6DQU5_9AGAM</name>
<dbReference type="OrthoDB" id="3254913at2759"/>
<sequence length="188" mass="20434">MGIRFASANSISIMSTSRRHTPSTSKDQIEKEATNWEEGGPDINEEDQEDYDEIDRDQFMPLPKLPDVAPKLPDPLELVADESDSLVDTIETVFLSNAGGGPSSKVGRRASNVLKLSQENDSLKAQLRELTERLEAAERKRAALASKTGAVPPDSASNLTANGSARHPLDETPKQADEAAPQRPTTRI</sequence>
<feature type="compositionally biased region" description="Basic and acidic residues" evidence="1">
    <location>
        <begin position="167"/>
        <end position="177"/>
    </location>
</feature>
<evidence type="ECO:0000313" key="3">
    <source>
        <dbReference type="Proteomes" id="UP000886523"/>
    </source>
</evidence>
<gene>
    <name evidence="2" type="ORF">BS47DRAFT_1487495</name>
</gene>
<feature type="region of interest" description="Disordered" evidence="1">
    <location>
        <begin position="139"/>
        <end position="188"/>
    </location>
</feature>
<evidence type="ECO:0000256" key="1">
    <source>
        <dbReference type="SAM" id="MobiDB-lite"/>
    </source>
</evidence>
<feature type="compositionally biased region" description="Acidic residues" evidence="1">
    <location>
        <begin position="39"/>
        <end position="55"/>
    </location>
</feature>
<feature type="compositionally biased region" description="Polar residues" evidence="1">
    <location>
        <begin position="7"/>
        <end position="26"/>
    </location>
</feature>
<dbReference type="AlphaFoldDB" id="A0A9P6DQU5"/>
<feature type="region of interest" description="Disordered" evidence="1">
    <location>
        <begin position="1"/>
        <end position="68"/>
    </location>
</feature>
<reference evidence="2" key="1">
    <citation type="journal article" date="2020" name="Nat. Commun.">
        <title>Large-scale genome sequencing of mycorrhizal fungi provides insights into the early evolution of symbiotic traits.</title>
        <authorList>
            <person name="Miyauchi S."/>
            <person name="Kiss E."/>
            <person name="Kuo A."/>
            <person name="Drula E."/>
            <person name="Kohler A."/>
            <person name="Sanchez-Garcia M."/>
            <person name="Morin E."/>
            <person name="Andreopoulos B."/>
            <person name="Barry K.W."/>
            <person name="Bonito G."/>
            <person name="Buee M."/>
            <person name="Carver A."/>
            <person name="Chen C."/>
            <person name="Cichocki N."/>
            <person name="Clum A."/>
            <person name="Culley D."/>
            <person name="Crous P.W."/>
            <person name="Fauchery L."/>
            <person name="Girlanda M."/>
            <person name="Hayes R.D."/>
            <person name="Keri Z."/>
            <person name="LaButti K."/>
            <person name="Lipzen A."/>
            <person name="Lombard V."/>
            <person name="Magnuson J."/>
            <person name="Maillard F."/>
            <person name="Murat C."/>
            <person name="Nolan M."/>
            <person name="Ohm R.A."/>
            <person name="Pangilinan J."/>
            <person name="Pereira M.F."/>
            <person name="Perotto S."/>
            <person name="Peter M."/>
            <person name="Pfister S."/>
            <person name="Riley R."/>
            <person name="Sitrit Y."/>
            <person name="Stielow J.B."/>
            <person name="Szollosi G."/>
            <person name="Zifcakova L."/>
            <person name="Stursova M."/>
            <person name="Spatafora J.W."/>
            <person name="Tedersoo L."/>
            <person name="Vaario L.M."/>
            <person name="Yamada A."/>
            <person name="Yan M."/>
            <person name="Wang P."/>
            <person name="Xu J."/>
            <person name="Bruns T."/>
            <person name="Baldrian P."/>
            <person name="Vilgalys R."/>
            <person name="Dunand C."/>
            <person name="Henrissat B."/>
            <person name="Grigoriev I.V."/>
            <person name="Hibbett D."/>
            <person name="Nagy L.G."/>
            <person name="Martin F.M."/>
        </authorList>
    </citation>
    <scope>NUCLEOTIDE SEQUENCE</scope>
    <source>
        <strain evidence="2">UP504</strain>
    </source>
</reference>
<dbReference type="Proteomes" id="UP000886523">
    <property type="component" value="Unassembled WGS sequence"/>
</dbReference>
<accession>A0A9P6DQU5</accession>
<proteinExistence type="predicted"/>